<comment type="pathway">
    <text evidence="4 11">Purine metabolism; AMP biosynthesis via salvage pathway; AMP from adenine: step 1/1.</text>
</comment>
<accession>A0ABY8ME99</accession>
<dbReference type="InterPro" id="IPR050054">
    <property type="entry name" value="UPRTase/APRTase"/>
</dbReference>
<comment type="similarity">
    <text evidence="5 11">Belongs to the purine/pyrimidine phosphoribosyltransferase family.</text>
</comment>
<protein>
    <recommendedName>
        <fullName evidence="6 11">Adenine phosphoribosyltransferase</fullName>
        <shortName evidence="11">APRT</shortName>
        <ecNumber evidence="6 11">2.4.2.7</ecNumber>
    </recommendedName>
</protein>
<dbReference type="InterPro" id="IPR029057">
    <property type="entry name" value="PRTase-like"/>
</dbReference>
<reference evidence="13 14" key="1">
    <citation type="submission" date="2023-04" db="EMBL/GenBank/DDBJ databases">
        <title>Spirochaete genome identified in red abalone sample constitutes a novel genus.</title>
        <authorList>
            <person name="Sharma S.P."/>
            <person name="Purcell C.M."/>
            <person name="Hyde J.R."/>
            <person name="Severin A.J."/>
        </authorList>
    </citation>
    <scope>NUCLEOTIDE SEQUENCE [LARGE SCALE GENOMIC DNA]</scope>
    <source>
        <strain evidence="13 14">SP-2023</strain>
    </source>
</reference>
<dbReference type="EMBL" id="CP123443">
    <property type="protein sequence ID" value="WGK68314.1"/>
    <property type="molecule type" value="Genomic_DNA"/>
</dbReference>
<dbReference type="InterPro" id="IPR005764">
    <property type="entry name" value="Ade_phspho_trans"/>
</dbReference>
<dbReference type="HAMAP" id="MF_00004">
    <property type="entry name" value="Aden_phosphoribosyltr"/>
    <property type="match status" value="1"/>
</dbReference>
<dbReference type="Pfam" id="PF00156">
    <property type="entry name" value="Pribosyltran"/>
    <property type="match status" value="1"/>
</dbReference>
<feature type="domain" description="Phosphoribosyltransferase" evidence="12">
    <location>
        <begin position="24"/>
        <end position="141"/>
    </location>
</feature>
<evidence type="ECO:0000256" key="11">
    <source>
        <dbReference type="HAMAP-Rule" id="MF_00004"/>
    </source>
</evidence>
<evidence type="ECO:0000313" key="14">
    <source>
        <dbReference type="Proteomes" id="UP001228690"/>
    </source>
</evidence>
<evidence type="ECO:0000256" key="1">
    <source>
        <dbReference type="ARBA" id="ARBA00000868"/>
    </source>
</evidence>
<comment type="subunit">
    <text evidence="11">Homodimer.</text>
</comment>
<comment type="subcellular location">
    <subcellularLocation>
        <location evidence="3 11">Cytoplasm</location>
    </subcellularLocation>
</comment>
<evidence type="ECO:0000256" key="7">
    <source>
        <dbReference type="ARBA" id="ARBA00022490"/>
    </source>
</evidence>
<evidence type="ECO:0000256" key="8">
    <source>
        <dbReference type="ARBA" id="ARBA00022676"/>
    </source>
</evidence>
<proteinExistence type="inferred from homology"/>
<dbReference type="InterPro" id="IPR000836">
    <property type="entry name" value="PRTase_dom"/>
</dbReference>
<comment type="function">
    <text evidence="2 11">Catalyzes a salvage reaction resulting in the formation of AMP, that is energically less costly than de novo synthesis.</text>
</comment>
<dbReference type="EC" id="2.4.2.7" evidence="6 11"/>
<dbReference type="PANTHER" id="PTHR32315:SF3">
    <property type="entry name" value="ADENINE PHOSPHORIBOSYLTRANSFERASE"/>
    <property type="match status" value="1"/>
</dbReference>
<evidence type="ECO:0000256" key="4">
    <source>
        <dbReference type="ARBA" id="ARBA00004659"/>
    </source>
</evidence>
<dbReference type="GO" id="GO:0003999">
    <property type="term" value="F:adenine phosphoribosyltransferase activity"/>
    <property type="evidence" value="ECO:0007669"/>
    <property type="project" value="UniProtKB-EC"/>
</dbReference>
<evidence type="ECO:0000256" key="5">
    <source>
        <dbReference type="ARBA" id="ARBA00008391"/>
    </source>
</evidence>
<dbReference type="SUPFAM" id="SSF53271">
    <property type="entry name" value="PRTase-like"/>
    <property type="match status" value="1"/>
</dbReference>
<keyword evidence="10 11" id="KW-0660">Purine salvage</keyword>
<comment type="catalytic activity">
    <reaction evidence="1 11">
        <text>AMP + diphosphate = 5-phospho-alpha-D-ribose 1-diphosphate + adenine</text>
        <dbReference type="Rhea" id="RHEA:16609"/>
        <dbReference type="ChEBI" id="CHEBI:16708"/>
        <dbReference type="ChEBI" id="CHEBI:33019"/>
        <dbReference type="ChEBI" id="CHEBI:58017"/>
        <dbReference type="ChEBI" id="CHEBI:456215"/>
        <dbReference type="EC" id="2.4.2.7"/>
    </reaction>
</comment>
<dbReference type="CDD" id="cd06223">
    <property type="entry name" value="PRTases_typeI"/>
    <property type="match status" value="1"/>
</dbReference>
<gene>
    <name evidence="11" type="primary">apt</name>
    <name evidence="13" type="ORF">P0082_07440</name>
</gene>
<organism evidence="13 14">
    <name type="scientific">Candidatus Haliotispira prima</name>
    <dbReference type="NCBI Taxonomy" id="3034016"/>
    <lineage>
        <taxon>Bacteria</taxon>
        <taxon>Pseudomonadati</taxon>
        <taxon>Spirochaetota</taxon>
        <taxon>Spirochaetia</taxon>
        <taxon>Spirochaetales</taxon>
        <taxon>Spirochaetaceae</taxon>
        <taxon>Candidatus Haliotispira</taxon>
    </lineage>
</organism>
<keyword evidence="7 11" id="KW-0963">Cytoplasm</keyword>
<dbReference type="NCBIfam" id="NF002634">
    <property type="entry name" value="PRK02304.1-3"/>
    <property type="match status" value="1"/>
</dbReference>
<keyword evidence="9 11" id="KW-0808">Transferase</keyword>
<evidence type="ECO:0000256" key="2">
    <source>
        <dbReference type="ARBA" id="ARBA00003968"/>
    </source>
</evidence>
<dbReference type="PANTHER" id="PTHR32315">
    <property type="entry name" value="ADENINE PHOSPHORIBOSYLTRANSFERASE"/>
    <property type="match status" value="1"/>
</dbReference>
<sequence length="175" mass="19623">MNLDNYIRKFPNFPKQGVLYYDITNVLTKPDVFRQVVDRMLELYKDIEFDAVAGIESRGFIFATAFALRREIPQILVRKAGKLPGVTLKKAYQLEYGKAEVEVHLADVTKGARILLVDDLIATGGTMKAAYELLNEAGASVRHAFGMIGLPFLNFAEAVPDLQLQTLINYHSETI</sequence>
<evidence type="ECO:0000256" key="10">
    <source>
        <dbReference type="ARBA" id="ARBA00022726"/>
    </source>
</evidence>
<evidence type="ECO:0000256" key="3">
    <source>
        <dbReference type="ARBA" id="ARBA00004496"/>
    </source>
</evidence>
<evidence type="ECO:0000256" key="6">
    <source>
        <dbReference type="ARBA" id="ARBA00011893"/>
    </source>
</evidence>
<dbReference type="NCBIfam" id="NF002636">
    <property type="entry name" value="PRK02304.1-5"/>
    <property type="match status" value="1"/>
</dbReference>
<keyword evidence="8 11" id="KW-0328">Glycosyltransferase</keyword>
<evidence type="ECO:0000313" key="13">
    <source>
        <dbReference type="EMBL" id="WGK68314.1"/>
    </source>
</evidence>
<keyword evidence="14" id="KW-1185">Reference proteome</keyword>
<name>A0ABY8ME99_9SPIO</name>
<evidence type="ECO:0000259" key="12">
    <source>
        <dbReference type="Pfam" id="PF00156"/>
    </source>
</evidence>
<dbReference type="Proteomes" id="UP001228690">
    <property type="component" value="Chromosome"/>
</dbReference>
<dbReference type="RefSeq" id="WP_326926487.1">
    <property type="nucleotide sequence ID" value="NZ_CP123443.1"/>
</dbReference>
<evidence type="ECO:0000256" key="9">
    <source>
        <dbReference type="ARBA" id="ARBA00022679"/>
    </source>
</evidence>
<dbReference type="Gene3D" id="3.40.50.2020">
    <property type="match status" value="1"/>
</dbReference>